<dbReference type="InterPro" id="IPR017871">
    <property type="entry name" value="ABC_transporter-like_CS"/>
</dbReference>
<dbReference type="KEGG" id="mff:MFFC18_43080"/>
<evidence type="ECO:0000256" key="2">
    <source>
        <dbReference type="ARBA" id="ARBA00022448"/>
    </source>
</evidence>
<dbReference type="Pfam" id="PF00005">
    <property type="entry name" value="ABC_tran"/>
    <property type="match status" value="1"/>
</dbReference>
<keyword evidence="6" id="KW-0378">Hydrolase</keyword>
<dbReference type="PROSITE" id="PS00211">
    <property type="entry name" value="ABC_TRANSPORTER_1"/>
    <property type="match status" value="1"/>
</dbReference>
<evidence type="ECO:0000313" key="6">
    <source>
        <dbReference type="EMBL" id="QEG24389.1"/>
    </source>
</evidence>
<keyword evidence="6" id="KW-0449">Lipoprotein</keyword>
<dbReference type="GO" id="GO:0005524">
    <property type="term" value="F:ATP binding"/>
    <property type="evidence" value="ECO:0007669"/>
    <property type="project" value="UniProtKB-KW"/>
</dbReference>
<keyword evidence="3" id="KW-0547">Nucleotide-binding</keyword>
<dbReference type="PROSITE" id="PS50893">
    <property type="entry name" value="ABC_TRANSPORTER_2"/>
    <property type="match status" value="1"/>
</dbReference>
<dbReference type="GO" id="GO:0016887">
    <property type="term" value="F:ATP hydrolysis activity"/>
    <property type="evidence" value="ECO:0007669"/>
    <property type="project" value="InterPro"/>
</dbReference>
<dbReference type="OrthoDB" id="273392at2"/>
<dbReference type="InterPro" id="IPR017911">
    <property type="entry name" value="MacB-like_ATP-bd"/>
</dbReference>
<accession>A0A5B9PFQ1</accession>
<dbReference type="InterPro" id="IPR027417">
    <property type="entry name" value="P-loop_NTPase"/>
</dbReference>
<protein>
    <submittedName>
        <fullName evidence="6">Lipoprotein-releasing system ATP-binding protein LolD</fullName>
        <ecNumber evidence="6">3.6.3.-</ecNumber>
    </submittedName>
</protein>
<dbReference type="CDD" id="cd03255">
    <property type="entry name" value="ABC_MJ0796_LolCDE_FtsE"/>
    <property type="match status" value="1"/>
</dbReference>
<dbReference type="InterPro" id="IPR003593">
    <property type="entry name" value="AAA+_ATPase"/>
</dbReference>
<dbReference type="SMART" id="SM00382">
    <property type="entry name" value="AAA"/>
    <property type="match status" value="1"/>
</dbReference>
<organism evidence="6 7">
    <name type="scientific">Mariniblastus fucicola</name>
    <dbReference type="NCBI Taxonomy" id="980251"/>
    <lineage>
        <taxon>Bacteria</taxon>
        <taxon>Pseudomonadati</taxon>
        <taxon>Planctomycetota</taxon>
        <taxon>Planctomycetia</taxon>
        <taxon>Pirellulales</taxon>
        <taxon>Pirellulaceae</taxon>
        <taxon>Mariniblastus</taxon>
    </lineage>
</organism>
<dbReference type="AlphaFoldDB" id="A0A5B9PFQ1"/>
<evidence type="ECO:0000259" key="5">
    <source>
        <dbReference type="PROSITE" id="PS50893"/>
    </source>
</evidence>
<proteinExistence type="inferred from homology"/>
<dbReference type="Gene3D" id="3.40.50.300">
    <property type="entry name" value="P-loop containing nucleotide triphosphate hydrolases"/>
    <property type="match status" value="1"/>
</dbReference>
<sequence length="222" mass="23489">MADFVASNIVKEFQTPAQTLRILDGVSLELDRGQNVAIVGESGSGKSTFLHIIGSLDQATSGTVELLGKNVSELNEGELASHRNANVGFVFQQHHLLPQLSALDNVLVPTLATGKPDSAMIDRAKSLLESVGLADRMTHKPGLLSGGEQQRVAVARALICEPVLLLADEPTGSLDAANADSLGSLLLEVQQESNSILICVTHSGKLAGDFSRTIRLEKGKFV</sequence>
<dbReference type="SUPFAM" id="SSF52540">
    <property type="entry name" value="P-loop containing nucleoside triphosphate hydrolases"/>
    <property type="match status" value="1"/>
</dbReference>
<reference evidence="6 7" key="1">
    <citation type="submission" date="2019-08" db="EMBL/GenBank/DDBJ databases">
        <title>Deep-cultivation of Planctomycetes and their phenomic and genomic characterization uncovers novel biology.</title>
        <authorList>
            <person name="Wiegand S."/>
            <person name="Jogler M."/>
            <person name="Boedeker C."/>
            <person name="Pinto D."/>
            <person name="Vollmers J."/>
            <person name="Rivas-Marin E."/>
            <person name="Kohn T."/>
            <person name="Peeters S.H."/>
            <person name="Heuer A."/>
            <person name="Rast P."/>
            <person name="Oberbeckmann S."/>
            <person name="Bunk B."/>
            <person name="Jeske O."/>
            <person name="Meyerdierks A."/>
            <person name="Storesund J.E."/>
            <person name="Kallscheuer N."/>
            <person name="Luecker S."/>
            <person name="Lage O.M."/>
            <person name="Pohl T."/>
            <person name="Merkel B.J."/>
            <person name="Hornburger P."/>
            <person name="Mueller R.-W."/>
            <person name="Bruemmer F."/>
            <person name="Labrenz M."/>
            <person name="Spormann A.M."/>
            <person name="Op den Camp H."/>
            <person name="Overmann J."/>
            <person name="Amann R."/>
            <person name="Jetten M.S.M."/>
            <person name="Mascher T."/>
            <person name="Medema M.H."/>
            <person name="Devos D.P."/>
            <person name="Kaster A.-K."/>
            <person name="Ovreas L."/>
            <person name="Rohde M."/>
            <person name="Galperin M.Y."/>
            <person name="Jogler C."/>
        </authorList>
    </citation>
    <scope>NUCLEOTIDE SEQUENCE [LARGE SCALE GENOMIC DNA]</scope>
    <source>
        <strain evidence="6 7">FC18</strain>
    </source>
</reference>
<keyword evidence="2" id="KW-0813">Transport</keyword>
<evidence type="ECO:0000256" key="4">
    <source>
        <dbReference type="ARBA" id="ARBA00022840"/>
    </source>
</evidence>
<keyword evidence="7" id="KW-1185">Reference proteome</keyword>
<dbReference type="RefSeq" id="WP_075084031.1">
    <property type="nucleotide sequence ID" value="NZ_CP042912.1"/>
</dbReference>
<evidence type="ECO:0000313" key="7">
    <source>
        <dbReference type="Proteomes" id="UP000322214"/>
    </source>
</evidence>
<keyword evidence="4 6" id="KW-0067">ATP-binding</keyword>
<comment type="similarity">
    <text evidence="1">Belongs to the ABC transporter superfamily.</text>
</comment>
<evidence type="ECO:0000256" key="1">
    <source>
        <dbReference type="ARBA" id="ARBA00005417"/>
    </source>
</evidence>
<name>A0A5B9PFQ1_9BACT</name>
<dbReference type="STRING" id="980251.GCA_001642875_01263"/>
<dbReference type="EC" id="3.6.3.-" evidence="6"/>
<dbReference type="EMBL" id="CP042912">
    <property type="protein sequence ID" value="QEG24389.1"/>
    <property type="molecule type" value="Genomic_DNA"/>
</dbReference>
<dbReference type="Proteomes" id="UP000322214">
    <property type="component" value="Chromosome"/>
</dbReference>
<dbReference type="PANTHER" id="PTHR42798">
    <property type="entry name" value="LIPOPROTEIN-RELEASING SYSTEM ATP-BINDING PROTEIN LOLD"/>
    <property type="match status" value="1"/>
</dbReference>
<evidence type="ECO:0000256" key="3">
    <source>
        <dbReference type="ARBA" id="ARBA00022741"/>
    </source>
</evidence>
<feature type="domain" description="ABC transporter" evidence="5">
    <location>
        <begin position="4"/>
        <end position="222"/>
    </location>
</feature>
<gene>
    <name evidence="6" type="primary">lolD_4</name>
    <name evidence="6" type="ORF">MFFC18_43080</name>
</gene>
<dbReference type="InterPro" id="IPR003439">
    <property type="entry name" value="ABC_transporter-like_ATP-bd"/>
</dbReference>
<dbReference type="PANTHER" id="PTHR42798:SF2">
    <property type="entry name" value="ABC TRANSPORTER ATP-BINDING PROTEIN MG467-RELATED"/>
    <property type="match status" value="1"/>
</dbReference>